<dbReference type="KEGG" id="fax:FUAX_07380"/>
<dbReference type="Proteomes" id="UP001348817">
    <property type="component" value="Chromosome"/>
</dbReference>
<dbReference type="PANTHER" id="PTHR14969">
    <property type="entry name" value="SPHINGOSINE-1-PHOSPHATE PHOSPHOHYDROLASE"/>
    <property type="match status" value="1"/>
</dbReference>
<evidence type="ECO:0000259" key="2">
    <source>
        <dbReference type="SMART" id="SM00014"/>
    </source>
</evidence>
<feature type="domain" description="Phosphatidic acid phosphatase type 2/haloperoxidase" evidence="2">
    <location>
        <begin position="111"/>
        <end position="214"/>
    </location>
</feature>
<sequence>MRKLLLVLGILVSSFLSLRAQTSTLETDLLKEKTNAFTKKQWLFPALCITYGAIGLIQDSPVNKADQRVNSEVVSRSLAPRRFDDYLQYAPVAAVYGLNAVGIKGKSSFRKRTTVWATSMAIMGTTVGLTKKGTARLRPDGSARTSFPSGHTATAFVSAEFMRQEYWDVSPWYGIAGYAAATLTGAMRVRNNRHWVSDVVAGAGVGILSVRLAYWAYPWLERTLYGRKKRPGGRIVLPQLGVPTIASIAPFYNGRQAGLTLRIKL</sequence>
<dbReference type="InterPro" id="IPR000326">
    <property type="entry name" value="PAP2/HPO"/>
</dbReference>
<keyword evidence="1" id="KW-0732">Signal</keyword>
<dbReference type="AlphaFoldDB" id="A0AAU9D643"/>
<dbReference type="SMART" id="SM00014">
    <property type="entry name" value="acidPPc"/>
    <property type="match status" value="1"/>
</dbReference>
<reference evidence="3 4" key="1">
    <citation type="submission" date="2021-12" db="EMBL/GenBank/DDBJ databases">
        <title>Genome sequencing of bacteria with rrn-lacking chromosome and rrn-plasmid.</title>
        <authorList>
            <person name="Anda M."/>
            <person name="Iwasaki W."/>
        </authorList>
    </citation>
    <scope>NUCLEOTIDE SEQUENCE [LARGE SCALE GENOMIC DNA]</scope>
    <source>
        <strain evidence="3 4">DSM 100852</strain>
    </source>
</reference>
<evidence type="ECO:0000313" key="3">
    <source>
        <dbReference type="EMBL" id="BDD08306.1"/>
    </source>
</evidence>
<evidence type="ECO:0000313" key="4">
    <source>
        <dbReference type="Proteomes" id="UP001348817"/>
    </source>
</evidence>
<feature type="chain" id="PRO_5043336417" description="Phosphatidic acid phosphatase type 2/haloperoxidase domain-containing protein" evidence="1">
    <location>
        <begin position="20"/>
        <end position="265"/>
    </location>
</feature>
<dbReference type="Gene3D" id="1.20.144.10">
    <property type="entry name" value="Phosphatidic acid phosphatase type 2/haloperoxidase"/>
    <property type="match status" value="1"/>
</dbReference>
<protein>
    <recommendedName>
        <fullName evidence="2">Phosphatidic acid phosphatase type 2/haloperoxidase domain-containing protein</fullName>
    </recommendedName>
</protein>
<dbReference type="InterPro" id="IPR036938">
    <property type="entry name" value="PAP2/HPO_sf"/>
</dbReference>
<accession>A0AAU9D643</accession>
<feature type="signal peptide" evidence="1">
    <location>
        <begin position="1"/>
        <end position="19"/>
    </location>
</feature>
<dbReference type="CDD" id="cd03394">
    <property type="entry name" value="PAP2_like_5"/>
    <property type="match status" value="1"/>
</dbReference>
<organism evidence="3 4">
    <name type="scientific">Fulvitalea axinellae</name>
    <dbReference type="NCBI Taxonomy" id="1182444"/>
    <lineage>
        <taxon>Bacteria</taxon>
        <taxon>Pseudomonadati</taxon>
        <taxon>Bacteroidota</taxon>
        <taxon>Cytophagia</taxon>
        <taxon>Cytophagales</taxon>
        <taxon>Persicobacteraceae</taxon>
        <taxon>Fulvitalea</taxon>
    </lineage>
</organism>
<dbReference type="EMBL" id="AP025314">
    <property type="protein sequence ID" value="BDD08306.1"/>
    <property type="molecule type" value="Genomic_DNA"/>
</dbReference>
<name>A0AAU9D643_9BACT</name>
<keyword evidence="4" id="KW-1185">Reference proteome</keyword>
<dbReference type="SUPFAM" id="SSF48317">
    <property type="entry name" value="Acid phosphatase/Vanadium-dependent haloperoxidase"/>
    <property type="match status" value="1"/>
</dbReference>
<dbReference type="RefSeq" id="WP_338393574.1">
    <property type="nucleotide sequence ID" value="NZ_AP025314.1"/>
</dbReference>
<proteinExistence type="predicted"/>
<evidence type="ECO:0000256" key="1">
    <source>
        <dbReference type="SAM" id="SignalP"/>
    </source>
</evidence>
<gene>
    <name evidence="3" type="ORF">FUAX_07380</name>
</gene>
<dbReference type="PANTHER" id="PTHR14969:SF13">
    <property type="entry name" value="AT30094P"/>
    <property type="match status" value="1"/>
</dbReference>
<dbReference type="Pfam" id="PF01569">
    <property type="entry name" value="PAP2"/>
    <property type="match status" value="1"/>
</dbReference>